<evidence type="ECO:0000313" key="3">
    <source>
        <dbReference type="Proteomes" id="UP001501759"/>
    </source>
</evidence>
<evidence type="ECO:0000313" key="2">
    <source>
        <dbReference type="EMBL" id="GAA5005526.1"/>
    </source>
</evidence>
<dbReference type="EMBL" id="BAABKB010000004">
    <property type="protein sequence ID" value="GAA5005526.1"/>
    <property type="molecule type" value="Genomic_DNA"/>
</dbReference>
<proteinExistence type="predicted"/>
<comment type="caution">
    <text evidence="2">The sequence shown here is derived from an EMBL/GenBank/DDBJ whole genome shotgun (WGS) entry which is preliminary data.</text>
</comment>
<name>A0ABP9IPU3_9ACTN</name>
<dbReference type="Proteomes" id="UP001501759">
    <property type="component" value="Unassembled WGS sequence"/>
</dbReference>
<accession>A0ABP9IPU3</accession>
<organism evidence="2 3">
    <name type="scientific">Streptomyces siamensis</name>
    <dbReference type="NCBI Taxonomy" id="1274986"/>
    <lineage>
        <taxon>Bacteria</taxon>
        <taxon>Bacillati</taxon>
        <taxon>Actinomycetota</taxon>
        <taxon>Actinomycetes</taxon>
        <taxon>Kitasatosporales</taxon>
        <taxon>Streptomycetaceae</taxon>
        <taxon>Streptomyces</taxon>
    </lineage>
</organism>
<keyword evidence="3" id="KW-1185">Reference proteome</keyword>
<protein>
    <submittedName>
        <fullName evidence="2">Uncharacterized protein</fullName>
    </submittedName>
</protein>
<evidence type="ECO:0000256" key="1">
    <source>
        <dbReference type="SAM" id="MobiDB-lite"/>
    </source>
</evidence>
<gene>
    <name evidence="2" type="ORF">GCM10023335_22430</name>
</gene>
<feature type="compositionally biased region" description="Basic and acidic residues" evidence="1">
    <location>
        <begin position="85"/>
        <end position="111"/>
    </location>
</feature>
<sequence>MTHRGTGRDETQMLVTADRLQAITHAQCSFARRTSLLSRSAITACHTAGSTKGHEPRSVPAQAREAAPQHDVRIPPACGPGGDEGGDRTLPDVHTHRMRPGHDLRSKESSP</sequence>
<reference evidence="3" key="1">
    <citation type="journal article" date="2019" name="Int. J. Syst. Evol. Microbiol.">
        <title>The Global Catalogue of Microorganisms (GCM) 10K type strain sequencing project: providing services to taxonomists for standard genome sequencing and annotation.</title>
        <authorList>
            <consortium name="The Broad Institute Genomics Platform"/>
            <consortium name="The Broad Institute Genome Sequencing Center for Infectious Disease"/>
            <person name="Wu L."/>
            <person name="Ma J."/>
        </authorList>
    </citation>
    <scope>NUCLEOTIDE SEQUENCE [LARGE SCALE GENOMIC DNA]</scope>
    <source>
        <strain evidence="3">JCM 18409</strain>
    </source>
</reference>
<feature type="region of interest" description="Disordered" evidence="1">
    <location>
        <begin position="47"/>
        <end position="111"/>
    </location>
</feature>